<dbReference type="VEuPathDB" id="ToxoDB:CSUI_003867"/>
<feature type="region of interest" description="Disordered" evidence="1">
    <location>
        <begin position="603"/>
        <end position="634"/>
    </location>
</feature>
<feature type="region of interest" description="Disordered" evidence="1">
    <location>
        <begin position="172"/>
        <end position="238"/>
    </location>
</feature>
<feature type="region of interest" description="Disordered" evidence="1">
    <location>
        <begin position="1"/>
        <end position="107"/>
    </location>
</feature>
<dbReference type="RefSeq" id="XP_067923959.1">
    <property type="nucleotide sequence ID" value="XM_068064062.1"/>
</dbReference>
<evidence type="ECO:0000313" key="3">
    <source>
        <dbReference type="Proteomes" id="UP000221165"/>
    </source>
</evidence>
<feature type="compositionally biased region" description="Basic and acidic residues" evidence="1">
    <location>
        <begin position="191"/>
        <end position="204"/>
    </location>
</feature>
<keyword evidence="3" id="KW-1185">Reference proteome</keyword>
<accession>A0A2C6L399</accession>
<feature type="compositionally biased region" description="Polar residues" evidence="1">
    <location>
        <begin position="16"/>
        <end position="27"/>
    </location>
</feature>
<gene>
    <name evidence="2" type="ORF">CSUI_003867</name>
</gene>
<evidence type="ECO:0000313" key="2">
    <source>
        <dbReference type="EMBL" id="PHJ22282.1"/>
    </source>
</evidence>
<dbReference type="GeneID" id="94427273"/>
<dbReference type="EMBL" id="MIGC01001745">
    <property type="protein sequence ID" value="PHJ22282.1"/>
    <property type="molecule type" value="Genomic_DNA"/>
</dbReference>
<reference evidence="2 3" key="1">
    <citation type="journal article" date="2017" name="Int. J. Parasitol.">
        <title>The genome of the protozoan parasite Cystoisospora suis and a reverse vaccinology approach to identify vaccine candidates.</title>
        <authorList>
            <person name="Palmieri N."/>
            <person name="Shrestha A."/>
            <person name="Ruttkowski B."/>
            <person name="Beck T."/>
            <person name="Vogl C."/>
            <person name="Tomley F."/>
            <person name="Blake D.P."/>
            <person name="Joachim A."/>
        </authorList>
    </citation>
    <scope>NUCLEOTIDE SEQUENCE [LARGE SCALE GENOMIC DNA]</scope>
    <source>
        <strain evidence="2 3">Wien I</strain>
    </source>
</reference>
<evidence type="ECO:0000256" key="1">
    <source>
        <dbReference type="SAM" id="MobiDB-lite"/>
    </source>
</evidence>
<sequence length="750" mass="79312">MAGSGAAADETDPQERSFSVGTLPSQKSTHRSQPRGTPDGSPLSEAAIARSPDSIPTPRAANSFNLAGRIGEDEAQSEEGLQPTVGRRKRSSLSSRRVPRGSHSSLKQGTRLASLALVLAYGSRLLLRVSQCSSVVDMLQIGVPRRLSDWEPEFDSGAPNLAAVVLPEGIKGEHERQDEETQHSTAPVLRRLAEGEDGSARDESDGGPGPSGGNALPGFPGELVPAADRPLGPGRPLEPWEECVASLHDIDREVLEGAQTDEEDEHLGLNPKEPIRLAVLFHVMNQERDRASRAACQLWSVDPLSHQDGRARLSTVKRLLASLRNNIPENLQSNFGAVDKKRAEAVANYVDLLVRTWEDLRAFHELMTQSVVSPGRYSNAAGDGAEEASPPPRPSVIASVGRASPAAAGRYAAEGLREQLKKREGAALALDRAVRNVALRNLDMYSLTLLWPRVESAMFAANRRADEVFGPSGAVLKTMGSGGPSGETSAALGAPAKSDVVDLTSDDESGSPGEGSSGVAPASSSSPPPAKRLRLDVVDITSDTDEGGDMSDEAPAPATVVTSDPDLPSAAPSGPHADVVYAPSTAETGPTEEASVGTLPAAVVSEPSGDESDIPLQPTGLPSTLPEDTITGPPSRALRLQLDQLATVFRSVGHVAEERILMDAAREDVAELTDEALLAEFQNVTLAFSQSLSLFLDSGGSLEGPAPFVEAREQARSSVLMQARHRFLVSAALYRCFLLRIKSLLEDNDG</sequence>
<dbReference type="Proteomes" id="UP000221165">
    <property type="component" value="Unassembled WGS sequence"/>
</dbReference>
<protein>
    <submittedName>
        <fullName evidence="2">Uncharacterized protein</fullName>
    </submittedName>
</protein>
<organism evidence="2 3">
    <name type="scientific">Cystoisospora suis</name>
    <dbReference type="NCBI Taxonomy" id="483139"/>
    <lineage>
        <taxon>Eukaryota</taxon>
        <taxon>Sar</taxon>
        <taxon>Alveolata</taxon>
        <taxon>Apicomplexa</taxon>
        <taxon>Conoidasida</taxon>
        <taxon>Coccidia</taxon>
        <taxon>Eucoccidiorida</taxon>
        <taxon>Eimeriorina</taxon>
        <taxon>Sarcocystidae</taxon>
        <taxon>Cystoisospora</taxon>
    </lineage>
</organism>
<proteinExistence type="predicted"/>
<feature type="compositionally biased region" description="Acidic residues" evidence="1">
    <location>
        <begin position="542"/>
        <end position="552"/>
    </location>
</feature>
<feature type="region of interest" description="Disordered" evidence="1">
    <location>
        <begin position="501"/>
        <end position="582"/>
    </location>
</feature>
<dbReference type="AlphaFoldDB" id="A0A2C6L399"/>
<comment type="caution">
    <text evidence="2">The sequence shown here is derived from an EMBL/GenBank/DDBJ whole genome shotgun (WGS) entry which is preliminary data.</text>
</comment>
<name>A0A2C6L399_9APIC</name>
<feature type="compositionally biased region" description="Basic and acidic residues" evidence="1">
    <location>
        <begin position="172"/>
        <end position="182"/>
    </location>
</feature>